<dbReference type="Gene3D" id="3.40.30.10">
    <property type="entry name" value="Glutaredoxin"/>
    <property type="match status" value="1"/>
</dbReference>
<dbReference type="PANTHER" id="PTHR33558">
    <property type="entry name" value="GLUTAREDOXIN-LIKE PROTEIN C5ORF63 HOMOLOG"/>
    <property type="match status" value="1"/>
</dbReference>
<dbReference type="PANTHER" id="PTHR33558:SF1">
    <property type="entry name" value="GLUTAREDOXIN-LIKE PROTEIN C5ORF63 HOMOLOG"/>
    <property type="match status" value="1"/>
</dbReference>
<dbReference type="GeneID" id="89930844"/>
<gene>
    <name evidence="2" type="ORF">LTR77_009513</name>
</gene>
<evidence type="ECO:0000313" key="2">
    <source>
        <dbReference type="EMBL" id="KAK5164849.1"/>
    </source>
</evidence>
<comment type="similarity">
    <text evidence="1">Belongs to the glutaredoxin family.</text>
</comment>
<accession>A0AAV9P1B3</accession>
<evidence type="ECO:0000256" key="1">
    <source>
        <dbReference type="RuleBase" id="RU363082"/>
    </source>
</evidence>
<dbReference type="Pfam" id="PF05768">
    <property type="entry name" value="Glrx-like"/>
    <property type="match status" value="1"/>
</dbReference>
<proteinExistence type="inferred from homology"/>
<keyword evidence="1" id="KW-0813">Transport</keyword>
<name>A0AAV9P1B3_9PEZI</name>
<protein>
    <recommendedName>
        <fullName evidence="1">Glutaredoxin-like protein</fullName>
    </recommendedName>
</protein>
<keyword evidence="3" id="KW-1185">Reference proteome</keyword>
<dbReference type="Proteomes" id="UP001337655">
    <property type="component" value="Unassembled WGS sequence"/>
</dbReference>
<dbReference type="InterPro" id="IPR036249">
    <property type="entry name" value="Thioredoxin-like_sf"/>
</dbReference>
<dbReference type="SUPFAM" id="SSF52833">
    <property type="entry name" value="Thioredoxin-like"/>
    <property type="match status" value="1"/>
</dbReference>
<dbReference type="InterPro" id="IPR052565">
    <property type="entry name" value="Glutaredoxin-like_YDR286C"/>
</dbReference>
<sequence>MRATSILYRQCVRLTFFTRPQCGLCDDAKEVLSKVWDRRPFEYDEINVMEKQYKKWRGLYALDTPVIHFDATEENNYSFETTTAARKLKHRITEEEVESAMDGALKTAK</sequence>
<dbReference type="EMBL" id="JAVRRT010000018">
    <property type="protein sequence ID" value="KAK5164849.1"/>
    <property type="molecule type" value="Genomic_DNA"/>
</dbReference>
<dbReference type="InterPro" id="IPR008554">
    <property type="entry name" value="Glutaredoxin-like"/>
</dbReference>
<dbReference type="AlphaFoldDB" id="A0AAV9P1B3"/>
<organism evidence="2 3">
    <name type="scientific">Saxophila tyrrhenica</name>
    <dbReference type="NCBI Taxonomy" id="1690608"/>
    <lineage>
        <taxon>Eukaryota</taxon>
        <taxon>Fungi</taxon>
        <taxon>Dikarya</taxon>
        <taxon>Ascomycota</taxon>
        <taxon>Pezizomycotina</taxon>
        <taxon>Dothideomycetes</taxon>
        <taxon>Dothideomycetidae</taxon>
        <taxon>Mycosphaerellales</taxon>
        <taxon>Extremaceae</taxon>
        <taxon>Saxophila</taxon>
    </lineage>
</organism>
<keyword evidence="1" id="KW-0249">Electron transport</keyword>
<reference evidence="2 3" key="1">
    <citation type="submission" date="2023-08" db="EMBL/GenBank/DDBJ databases">
        <title>Black Yeasts Isolated from many extreme environments.</title>
        <authorList>
            <person name="Coleine C."/>
            <person name="Stajich J.E."/>
            <person name="Selbmann L."/>
        </authorList>
    </citation>
    <scope>NUCLEOTIDE SEQUENCE [LARGE SCALE GENOMIC DNA]</scope>
    <source>
        <strain evidence="2 3">CCFEE 5935</strain>
    </source>
</reference>
<comment type="caution">
    <text evidence="2">The sequence shown here is derived from an EMBL/GenBank/DDBJ whole genome shotgun (WGS) entry which is preliminary data.</text>
</comment>
<dbReference type="RefSeq" id="XP_064655045.1">
    <property type="nucleotide sequence ID" value="XM_064806740.1"/>
</dbReference>
<evidence type="ECO:0000313" key="3">
    <source>
        <dbReference type="Proteomes" id="UP001337655"/>
    </source>
</evidence>